<proteinExistence type="predicted"/>
<dbReference type="InterPro" id="IPR021899">
    <property type="entry name" value="DUF3511"/>
</dbReference>
<feature type="region of interest" description="Disordered" evidence="1">
    <location>
        <begin position="39"/>
        <end position="65"/>
    </location>
</feature>
<protein>
    <recommendedName>
        <fullName evidence="4">DUF3511 domain protein</fullName>
    </recommendedName>
</protein>
<dbReference type="Pfam" id="PF12023">
    <property type="entry name" value="DUF3511"/>
    <property type="match status" value="1"/>
</dbReference>
<dbReference type="OrthoDB" id="676594at2759"/>
<name>A0A835PEX3_VANPL</name>
<dbReference type="Proteomes" id="UP000636800">
    <property type="component" value="Unassembled WGS sequence"/>
</dbReference>
<evidence type="ECO:0000313" key="2">
    <source>
        <dbReference type="EMBL" id="KAG0452526.1"/>
    </source>
</evidence>
<gene>
    <name evidence="2" type="ORF">HPP92_025190</name>
</gene>
<keyword evidence="3" id="KW-1185">Reference proteome</keyword>
<dbReference type="EMBL" id="JADCNL010000014">
    <property type="protein sequence ID" value="KAG0452526.1"/>
    <property type="molecule type" value="Genomic_DNA"/>
</dbReference>
<dbReference type="PANTHER" id="PTHR33193:SF13">
    <property type="entry name" value="EXPRESSED PROTEIN"/>
    <property type="match status" value="1"/>
</dbReference>
<comment type="caution">
    <text evidence="2">The sequence shown here is derived from an EMBL/GenBank/DDBJ whole genome shotgun (WGS) entry which is preliminary data.</text>
</comment>
<evidence type="ECO:0000313" key="3">
    <source>
        <dbReference type="Proteomes" id="UP000636800"/>
    </source>
</evidence>
<organism evidence="2 3">
    <name type="scientific">Vanilla planifolia</name>
    <name type="common">Vanilla</name>
    <dbReference type="NCBI Taxonomy" id="51239"/>
    <lineage>
        <taxon>Eukaryota</taxon>
        <taxon>Viridiplantae</taxon>
        <taxon>Streptophyta</taxon>
        <taxon>Embryophyta</taxon>
        <taxon>Tracheophyta</taxon>
        <taxon>Spermatophyta</taxon>
        <taxon>Magnoliopsida</taxon>
        <taxon>Liliopsida</taxon>
        <taxon>Asparagales</taxon>
        <taxon>Orchidaceae</taxon>
        <taxon>Vanilloideae</taxon>
        <taxon>Vanilleae</taxon>
        <taxon>Vanilla</taxon>
    </lineage>
</organism>
<reference evidence="2 3" key="1">
    <citation type="journal article" date="2020" name="Nat. Food">
        <title>A phased Vanilla planifolia genome enables genetic improvement of flavour and production.</title>
        <authorList>
            <person name="Hasing T."/>
            <person name="Tang H."/>
            <person name="Brym M."/>
            <person name="Khazi F."/>
            <person name="Huang T."/>
            <person name="Chambers A.H."/>
        </authorList>
    </citation>
    <scope>NUCLEOTIDE SEQUENCE [LARGE SCALE GENOMIC DNA]</scope>
    <source>
        <tissue evidence="2">Leaf</tissue>
    </source>
</reference>
<evidence type="ECO:0008006" key="4">
    <source>
        <dbReference type="Google" id="ProtNLM"/>
    </source>
</evidence>
<sequence length="115" mass="12966">MNDYRSAYRVYNAANGDRRQLEIVSGKAYSAAQHSYVAYTRSPEHTSGDGPSPPRRVVGSGRQAGSRWCFSDPEMKRRRRVAGYKIYGVEGKVKSSLRKGIRWIKGKCSELVHGR</sequence>
<dbReference type="PANTHER" id="PTHR33193">
    <property type="entry name" value="DOMAIN PROTEIN, PUTATIVE (DUF3511)-RELATED"/>
    <property type="match status" value="1"/>
</dbReference>
<accession>A0A835PEX3</accession>
<evidence type="ECO:0000256" key="1">
    <source>
        <dbReference type="SAM" id="MobiDB-lite"/>
    </source>
</evidence>
<dbReference type="AlphaFoldDB" id="A0A835PEX3"/>